<keyword evidence="2" id="KW-0808">Transferase</keyword>
<gene>
    <name evidence="2" type="ORF">KCG53_10260</name>
</gene>
<dbReference type="Proteomes" id="UP001057336">
    <property type="component" value="Chromosome"/>
</dbReference>
<dbReference type="AlphaFoldDB" id="A0A9X9I5P3"/>
<evidence type="ECO:0000256" key="1">
    <source>
        <dbReference type="SAM" id="SignalP"/>
    </source>
</evidence>
<protein>
    <submittedName>
        <fullName evidence="2">Glycosyl transferase</fullName>
    </submittedName>
</protein>
<sequence length="131" mass="14658">MKFFKTAVLLPTLAVALLLGACSGSESYRGEWKAVASDGSKAEITFAAKSFTVKDEKGKETVYEYTQNQYKLESGRTSYGIDIKNALEARIVFPFKGKTDRATMVAPDDTILYMLDRHAYVPADQFWKLPQ</sequence>
<dbReference type="GO" id="GO:0016740">
    <property type="term" value="F:transferase activity"/>
    <property type="evidence" value="ECO:0007669"/>
    <property type="project" value="UniProtKB-KW"/>
</dbReference>
<dbReference type="EMBL" id="CP073118">
    <property type="protein sequence ID" value="UTG75478.1"/>
    <property type="molecule type" value="Genomic_DNA"/>
</dbReference>
<feature type="chain" id="PRO_5040732227" evidence="1">
    <location>
        <begin position="22"/>
        <end position="131"/>
    </location>
</feature>
<feature type="signal peptide" evidence="1">
    <location>
        <begin position="1"/>
        <end position="21"/>
    </location>
</feature>
<name>A0A9X9I5P3_NEISU</name>
<accession>A0A9X9I5P3</accession>
<evidence type="ECO:0000313" key="3">
    <source>
        <dbReference type="Proteomes" id="UP001057336"/>
    </source>
</evidence>
<evidence type="ECO:0000313" key="2">
    <source>
        <dbReference type="EMBL" id="UTG75478.1"/>
    </source>
</evidence>
<organism evidence="2 3">
    <name type="scientific">Neisseria subflava</name>
    <dbReference type="NCBI Taxonomy" id="28449"/>
    <lineage>
        <taxon>Bacteria</taxon>
        <taxon>Pseudomonadati</taxon>
        <taxon>Pseudomonadota</taxon>
        <taxon>Betaproteobacteria</taxon>
        <taxon>Neisseriales</taxon>
        <taxon>Neisseriaceae</taxon>
        <taxon>Neisseria</taxon>
    </lineage>
</organism>
<proteinExistence type="predicted"/>
<dbReference type="PROSITE" id="PS51257">
    <property type="entry name" value="PROKAR_LIPOPROTEIN"/>
    <property type="match status" value="1"/>
</dbReference>
<reference evidence="2" key="1">
    <citation type="submission" date="2021-04" db="EMBL/GenBank/DDBJ databases">
        <title>Characterizing Neisseria spp. as novel respiratory pathobionts in bronchiectasis.</title>
        <authorList>
            <person name="Li L."/>
            <person name="Mac Aogain M."/>
            <person name="Xu T."/>
            <person name="Jaggi T.K."/>
            <person name="Chan L.Y."/>
            <person name="Keir H.R."/>
            <person name="Dicker A.J."/>
            <person name="Qu J."/>
            <person name="Liu Y."/>
            <person name="Chen H.S."/>
            <person name="Koh M.S."/>
            <person name="Ong T.H."/>
            <person name="Lim A.Y.H."/>
            <person name="Abisheganaden J."/>
            <person name="Low T.B."/>
            <person name="Oliver B.G."/>
            <person name="Tan N.S."/>
            <person name="Fang M."/>
            <person name="Chalmers J.D."/>
            <person name="Chotirmall S.H."/>
        </authorList>
    </citation>
    <scope>NUCLEOTIDE SEQUENCE</scope>
    <source>
        <strain evidence="2">CG0073</strain>
    </source>
</reference>
<keyword evidence="1" id="KW-0732">Signal</keyword>